<accession>A0AAV9CDK9</accession>
<dbReference type="EMBL" id="JAUJYO010000019">
    <property type="protein sequence ID" value="KAK1287215.1"/>
    <property type="molecule type" value="Genomic_DNA"/>
</dbReference>
<evidence type="ECO:0000313" key="1">
    <source>
        <dbReference type="EMBL" id="KAK1287215.1"/>
    </source>
</evidence>
<comment type="caution">
    <text evidence="1">The sequence shown here is derived from an EMBL/GenBank/DDBJ whole genome shotgun (WGS) entry which is preliminary data.</text>
</comment>
<keyword evidence="2" id="KW-1185">Reference proteome</keyword>
<name>A0AAV9CDK9_ACOCL</name>
<gene>
    <name evidence="1" type="ORF">QJS10_CPB19g01906</name>
</gene>
<evidence type="ECO:0000313" key="2">
    <source>
        <dbReference type="Proteomes" id="UP001180020"/>
    </source>
</evidence>
<organism evidence="1 2">
    <name type="scientific">Acorus calamus</name>
    <name type="common">Sweet flag</name>
    <dbReference type="NCBI Taxonomy" id="4465"/>
    <lineage>
        <taxon>Eukaryota</taxon>
        <taxon>Viridiplantae</taxon>
        <taxon>Streptophyta</taxon>
        <taxon>Embryophyta</taxon>
        <taxon>Tracheophyta</taxon>
        <taxon>Spermatophyta</taxon>
        <taxon>Magnoliopsida</taxon>
        <taxon>Liliopsida</taxon>
        <taxon>Acoraceae</taxon>
        <taxon>Acorus</taxon>
    </lineage>
</organism>
<proteinExistence type="predicted"/>
<reference evidence="1" key="1">
    <citation type="journal article" date="2023" name="Nat. Commun.">
        <title>Diploid and tetraploid genomes of Acorus and the evolution of monocots.</title>
        <authorList>
            <person name="Ma L."/>
            <person name="Liu K.W."/>
            <person name="Li Z."/>
            <person name="Hsiao Y.Y."/>
            <person name="Qi Y."/>
            <person name="Fu T."/>
            <person name="Tang G.D."/>
            <person name="Zhang D."/>
            <person name="Sun W.H."/>
            <person name="Liu D.K."/>
            <person name="Li Y."/>
            <person name="Chen G.Z."/>
            <person name="Liu X.D."/>
            <person name="Liao X.Y."/>
            <person name="Jiang Y.T."/>
            <person name="Yu X."/>
            <person name="Hao Y."/>
            <person name="Huang J."/>
            <person name="Zhao X.W."/>
            <person name="Ke S."/>
            <person name="Chen Y.Y."/>
            <person name="Wu W.L."/>
            <person name="Hsu J.L."/>
            <person name="Lin Y.F."/>
            <person name="Huang M.D."/>
            <person name="Li C.Y."/>
            <person name="Huang L."/>
            <person name="Wang Z.W."/>
            <person name="Zhao X."/>
            <person name="Zhong W.Y."/>
            <person name="Peng D.H."/>
            <person name="Ahmad S."/>
            <person name="Lan S."/>
            <person name="Zhang J.S."/>
            <person name="Tsai W.C."/>
            <person name="Van de Peer Y."/>
            <person name="Liu Z.J."/>
        </authorList>
    </citation>
    <scope>NUCLEOTIDE SEQUENCE</scope>
    <source>
        <strain evidence="1">CP</strain>
    </source>
</reference>
<dbReference type="AlphaFoldDB" id="A0AAV9CDK9"/>
<dbReference type="Proteomes" id="UP001180020">
    <property type="component" value="Unassembled WGS sequence"/>
</dbReference>
<reference evidence="1" key="2">
    <citation type="submission" date="2023-06" db="EMBL/GenBank/DDBJ databases">
        <authorList>
            <person name="Ma L."/>
            <person name="Liu K.-W."/>
            <person name="Li Z."/>
            <person name="Hsiao Y.-Y."/>
            <person name="Qi Y."/>
            <person name="Fu T."/>
            <person name="Tang G."/>
            <person name="Zhang D."/>
            <person name="Sun W.-H."/>
            <person name="Liu D.-K."/>
            <person name="Li Y."/>
            <person name="Chen G.-Z."/>
            <person name="Liu X.-D."/>
            <person name="Liao X.-Y."/>
            <person name="Jiang Y.-T."/>
            <person name="Yu X."/>
            <person name="Hao Y."/>
            <person name="Huang J."/>
            <person name="Zhao X.-W."/>
            <person name="Ke S."/>
            <person name="Chen Y.-Y."/>
            <person name="Wu W.-L."/>
            <person name="Hsu J.-L."/>
            <person name="Lin Y.-F."/>
            <person name="Huang M.-D."/>
            <person name="Li C.-Y."/>
            <person name="Huang L."/>
            <person name="Wang Z.-W."/>
            <person name="Zhao X."/>
            <person name="Zhong W.-Y."/>
            <person name="Peng D.-H."/>
            <person name="Ahmad S."/>
            <person name="Lan S."/>
            <person name="Zhang J.-S."/>
            <person name="Tsai W.-C."/>
            <person name="Van De Peer Y."/>
            <person name="Liu Z.-J."/>
        </authorList>
    </citation>
    <scope>NUCLEOTIDE SEQUENCE</scope>
    <source>
        <strain evidence="1">CP</strain>
        <tissue evidence="1">Leaves</tissue>
    </source>
</reference>
<protein>
    <submittedName>
        <fullName evidence="1">Uncharacterized protein</fullName>
    </submittedName>
</protein>
<sequence>MKALARKFDTFLEHVLDEHIENRRKKKAAAEEEGVADKDDMVDVLLQLTKDPNLKVQLKRS</sequence>